<comment type="catalytic activity">
    <reaction evidence="5">
        <text>a 2'-deoxyadenosine in DNA + S-adenosyl-L-methionine = an N(6)-methyl-2'-deoxyadenosine in DNA + S-adenosyl-L-homocysteine + H(+)</text>
        <dbReference type="Rhea" id="RHEA:15197"/>
        <dbReference type="Rhea" id="RHEA-COMP:12418"/>
        <dbReference type="Rhea" id="RHEA-COMP:12419"/>
        <dbReference type="ChEBI" id="CHEBI:15378"/>
        <dbReference type="ChEBI" id="CHEBI:57856"/>
        <dbReference type="ChEBI" id="CHEBI:59789"/>
        <dbReference type="ChEBI" id="CHEBI:90615"/>
        <dbReference type="ChEBI" id="CHEBI:90616"/>
        <dbReference type="EC" id="2.1.1.72"/>
    </reaction>
</comment>
<accession>A0A285D6D0</accession>
<dbReference type="GO" id="GO:0008170">
    <property type="term" value="F:N-methyltransferase activity"/>
    <property type="evidence" value="ECO:0007669"/>
    <property type="project" value="InterPro"/>
</dbReference>
<sequence>MLHIQPEPSKSAHSMSEASLDALYRRPLAAKRTGALYGAFPYPTKISPEAIALYIAAHTKPGDTVFDGFGGSGTTGLAALLCERPTAELRAEAVRLGLNVQWGARNAVLYELGALGSFVGRTLTNPPDPAAFRKAAEDVLAAGESEDGWMYEARDPSGAKGSLRHLIWSDKLRCPACRGVVTLWDACVALDPAEISSTFSCPKCRHEEPLDDVQRVTVQELDDVLGEQRALRGRAMARVYGSTGKKRWSRPATAADLTLIEKIEAEPIPSCVPQALIPWGDLYRKGYHQGITHVHHFYTRRNLIVFARMWERVESYRGALREGLRFWLLSYNAAHGTIMTRVVAKSGQKDLVVTSAQPGVLYVSGLPVEKNFFAGLRRKLTTIAQAFETIHGGSGKVEVVHGSSCDVALPSESIDYVFTDPPFGANIPYAELSFINEAWLKTFTDRTDEAIVSPDQGKAIDEYRELLTRSFSEARRILKPSGKATMVFHSASAEVWNALQRAYQDAGFDVEYAGVLDKKQGSFKQVTTEGAVRGDPVLLLGPRRKAEARIESKAGADDCVWTVATALHRAATAAQDPAEATAQRLYSRLVTHFLSHHQQVPLDADVFYRWYAEQTLPGVLCSAGD</sequence>
<evidence type="ECO:0000256" key="1">
    <source>
        <dbReference type="ARBA" id="ARBA00006594"/>
    </source>
</evidence>
<feature type="domain" description="DNA methylase N-4/N-6" evidence="6">
    <location>
        <begin position="35"/>
        <end position="84"/>
    </location>
</feature>
<dbReference type="RefSeq" id="WP_204840046.1">
    <property type="nucleotide sequence ID" value="NZ_OAOQ01000026.1"/>
</dbReference>
<evidence type="ECO:0000313" key="8">
    <source>
        <dbReference type="Proteomes" id="UP000219467"/>
    </source>
</evidence>
<evidence type="ECO:0000256" key="4">
    <source>
        <dbReference type="ARBA" id="ARBA00022679"/>
    </source>
</evidence>
<dbReference type="InterPro" id="IPR002052">
    <property type="entry name" value="DNA_methylase_N6_adenine_CS"/>
</dbReference>
<dbReference type="AlphaFoldDB" id="A0A285D6D0"/>
<dbReference type="GO" id="GO:0009007">
    <property type="term" value="F:site-specific DNA-methyltransferase (adenine-specific) activity"/>
    <property type="evidence" value="ECO:0007669"/>
    <property type="project" value="UniProtKB-EC"/>
</dbReference>
<dbReference type="PROSITE" id="PS00092">
    <property type="entry name" value="N6_MTASE"/>
    <property type="match status" value="1"/>
</dbReference>
<gene>
    <name evidence="7" type="ORF">SAMN05878503_1265</name>
</gene>
<evidence type="ECO:0000313" key="7">
    <source>
        <dbReference type="EMBL" id="SNX74723.1"/>
    </source>
</evidence>
<dbReference type="EC" id="2.1.1.72" evidence="2"/>
<dbReference type="GO" id="GO:0003677">
    <property type="term" value="F:DNA binding"/>
    <property type="evidence" value="ECO:0007669"/>
    <property type="project" value="InterPro"/>
</dbReference>
<dbReference type="SUPFAM" id="SSF53335">
    <property type="entry name" value="S-adenosyl-L-methionine-dependent methyltransferases"/>
    <property type="match status" value="2"/>
</dbReference>
<evidence type="ECO:0000259" key="6">
    <source>
        <dbReference type="Pfam" id="PF01555"/>
    </source>
</evidence>
<proteinExistence type="inferred from homology"/>
<organism evidence="7 8">
    <name type="scientific">Cereibacter ovatus</name>
    <dbReference type="NCBI Taxonomy" id="439529"/>
    <lineage>
        <taxon>Bacteria</taxon>
        <taxon>Pseudomonadati</taxon>
        <taxon>Pseudomonadota</taxon>
        <taxon>Alphaproteobacteria</taxon>
        <taxon>Rhodobacterales</taxon>
        <taxon>Paracoccaceae</taxon>
        <taxon>Cereibacter</taxon>
    </lineage>
</organism>
<dbReference type="EMBL" id="OAOQ01000026">
    <property type="protein sequence ID" value="SNX74723.1"/>
    <property type="molecule type" value="Genomic_DNA"/>
</dbReference>
<comment type="similarity">
    <text evidence="1">Belongs to the N(4)/N(6)-methyltransferase family.</text>
</comment>
<keyword evidence="8" id="KW-1185">Reference proteome</keyword>
<dbReference type="Proteomes" id="UP000219467">
    <property type="component" value="Unassembled WGS sequence"/>
</dbReference>
<protein>
    <recommendedName>
        <fullName evidence="2">site-specific DNA-methyltransferase (adenine-specific)</fullName>
        <ecNumber evidence="2">2.1.1.72</ecNumber>
    </recommendedName>
</protein>
<dbReference type="InterPro" id="IPR002941">
    <property type="entry name" value="DNA_methylase_N4/N6"/>
</dbReference>
<keyword evidence="3 7" id="KW-0489">Methyltransferase</keyword>
<dbReference type="Gene3D" id="3.40.50.150">
    <property type="entry name" value="Vaccinia Virus protein VP39"/>
    <property type="match status" value="2"/>
</dbReference>
<evidence type="ECO:0000256" key="2">
    <source>
        <dbReference type="ARBA" id="ARBA00011900"/>
    </source>
</evidence>
<reference evidence="8" key="1">
    <citation type="submission" date="2017-08" db="EMBL/GenBank/DDBJ databases">
        <authorList>
            <person name="Varghese N."/>
            <person name="Submissions S."/>
        </authorList>
    </citation>
    <scope>NUCLEOTIDE SEQUENCE [LARGE SCALE GENOMIC DNA]</scope>
    <source>
        <strain evidence="8">JA234</strain>
    </source>
</reference>
<dbReference type="Pfam" id="PF01555">
    <property type="entry name" value="N6_N4_Mtase"/>
    <property type="match status" value="1"/>
</dbReference>
<dbReference type="GO" id="GO:0032259">
    <property type="term" value="P:methylation"/>
    <property type="evidence" value="ECO:0007669"/>
    <property type="project" value="UniProtKB-KW"/>
</dbReference>
<dbReference type="InterPro" id="IPR029063">
    <property type="entry name" value="SAM-dependent_MTases_sf"/>
</dbReference>
<evidence type="ECO:0000256" key="5">
    <source>
        <dbReference type="ARBA" id="ARBA00047942"/>
    </source>
</evidence>
<evidence type="ECO:0000256" key="3">
    <source>
        <dbReference type="ARBA" id="ARBA00022603"/>
    </source>
</evidence>
<keyword evidence="4" id="KW-0808">Transferase</keyword>
<name>A0A285D6D0_9RHOB</name>